<gene>
    <name evidence="1" type="ORF">FLP_01075</name>
</gene>
<name>A0ABX2XXP5_9FLAO</name>
<reference evidence="2" key="1">
    <citation type="submission" date="2016-03" db="EMBL/GenBank/DDBJ databases">
        <title>Draft genome sequence of Paenibacillus glacialis DSM 22343.</title>
        <authorList>
            <person name="Shin S.-K."/>
            <person name="Yi H."/>
        </authorList>
    </citation>
    <scope>NUCLEOTIDE SEQUENCE [LARGE SCALE GENOMIC DNA]</scope>
    <source>
        <strain evidence="2">CCUG 60099</strain>
    </source>
</reference>
<dbReference type="EMBL" id="LVEN01000001">
    <property type="protein sequence ID" value="OCB78325.1"/>
    <property type="molecule type" value="Genomic_DNA"/>
</dbReference>
<evidence type="ECO:0000313" key="2">
    <source>
        <dbReference type="Proteomes" id="UP000093343"/>
    </source>
</evidence>
<organism evidence="1 2">
    <name type="scientific">Flavobacterium piscis</name>
    <dbReference type="NCBI Taxonomy" id="1114874"/>
    <lineage>
        <taxon>Bacteria</taxon>
        <taxon>Pseudomonadati</taxon>
        <taxon>Bacteroidota</taxon>
        <taxon>Flavobacteriia</taxon>
        <taxon>Flavobacteriales</taxon>
        <taxon>Flavobacteriaceae</taxon>
        <taxon>Flavobacterium</taxon>
    </lineage>
</organism>
<evidence type="ECO:0000313" key="1">
    <source>
        <dbReference type="EMBL" id="OCB78325.1"/>
    </source>
</evidence>
<protein>
    <submittedName>
        <fullName evidence="1">Uncharacterized protein</fullName>
    </submittedName>
</protein>
<dbReference type="Proteomes" id="UP000093343">
    <property type="component" value="Unassembled WGS sequence"/>
</dbReference>
<comment type="caution">
    <text evidence="1">The sequence shown here is derived from an EMBL/GenBank/DDBJ whole genome shotgun (WGS) entry which is preliminary data.</text>
</comment>
<sequence length="199" mass="22353">MVSFIVSCNSDDNSSENYSSEKNDITAAEAKNFLDAFTAAKSENKQNIVKDFSKKNRMDINESNALNQMVLNTYTPAELASIIPVYGGKTGILPTWDIPGTLIRRTVEWNVVENTMGLWRVKSYEDITYSLDEVRQALHVGTRFEGLTGGLISWEEFVQNASIQTTGMNRQVLSIVRGTIHITGFWDSPVDNYCVFSIY</sequence>
<proteinExistence type="predicted"/>
<keyword evidence="2" id="KW-1185">Reference proteome</keyword>
<accession>A0ABX2XXP5</accession>